<evidence type="ECO:0000313" key="2">
    <source>
        <dbReference type="Proteomes" id="UP000887578"/>
    </source>
</evidence>
<dbReference type="WBParaSite" id="PDA_v2.g10444.t1">
    <property type="protein sequence ID" value="PDA_v2.g10444.t1"/>
    <property type="gene ID" value="PDA_v2.g10444"/>
</dbReference>
<dbReference type="AlphaFoldDB" id="A0A914P6W5"/>
<keyword evidence="2" id="KW-1185">Reference proteome</keyword>
<protein>
    <submittedName>
        <fullName evidence="3">Uncharacterized protein</fullName>
    </submittedName>
</protein>
<feature type="chain" id="PRO_5037954443" evidence="1">
    <location>
        <begin position="23"/>
        <end position="236"/>
    </location>
</feature>
<dbReference type="Proteomes" id="UP000887578">
    <property type="component" value="Unplaced"/>
</dbReference>
<proteinExistence type="predicted"/>
<name>A0A914P6W5_9BILA</name>
<organism evidence="2 3">
    <name type="scientific">Panagrolaimus davidi</name>
    <dbReference type="NCBI Taxonomy" id="227884"/>
    <lineage>
        <taxon>Eukaryota</taxon>
        <taxon>Metazoa</taxon>
        <taxon>Ecdysozoa</taxon>
        <taxon>Nematoda</taxon>
        <taxon>Chromadorea</taxon>
        <taxon>Rhabditida</taxon>
        <taxon>Tylenchina</taxon>
        <taxon>Panagrolaimomorpha</taxon>
        <taxon>Panagrolaimoidea</taxon>
        <taxon>Panagrolaimidae</taxon>
        <taxon>Panagrolaimus</taxon>
    </lineage>
</organism>
<evidence type="ECO:0000313" key="3">
    <source>
        <dbReference type="WBParaSite" id="PDA_v2.g10444.t1"/>
    </source>
</evidence>
<reference evidence="3" key="1">
    <citation type="submission" date="2022-11" db="UniProtKB">
        <authorList>
            <consortium name="WormBaseParasite"/>
        </authorList>
    </citation>
    <scope>IDENTIFICATION</scope>
</reference>
<accession>A0A914P6W5</accession>
<sequence>MFNFKTLLCLDWIISSFKEVLGEAISWIDGDAAAVTDEVENVNCRKNEVSISSDPVSQSKVKLPRHKLPNELKGDVTTFGLPIMVFMDVYDNIALNNSKKIYHKMRSNADIFCGEENEIKEIATSYLYEECLDKCNMKEMNQVACFLMLVVNGRVKCEKEKKKNMLNLIKKFVNFCRYFTDEQCKGMSYPINLLCLIYRKNEYLRENGLERSLIPLDAEMKYLKKVIAEAAHNQYL</sequence>
<feature type="signal peptide" evidence="1">
    <location>
        <begin position="1"/>
        <end position="22"/>
    </location>
</feature>
<keyword evidence="1" id="KW-0732">Signal</keyword>
<evidence type="ECO:0000256" key="1">
    <source>
        <dbReference type="SAM" id="SignalP"/>
    </source>
</evidence>